<comment type="caution">
    <text evidence="1">The sequence shown here is derived from an EMBL/GenBank/DDBJ whole genome shotgun (WGS) entry which is preliminary data.</text>
</comment>
<accession>A0A358HRV7</accession>
<evidence type="ECO:0000313" key="2">
    <source>
        <dbReference type="EMBL" id="HCW69362.1"/>
    </source>
</evidence>
<proteinExistence type="predicted"/>
<evidence type="ECO:0000313" key="1">
    <source>
        <dbReference type="EMBL" id="HBU97890.1"/>
    </source>
</evidence>
<evidence type="ECO:0000313" key="4">
    <source>
        <dbReference type="Proteomes" id="UP000264753"/>
    </source>
</evidence>
<dbReference type="AlphaFoldDB" id="A0A358HRV7"/>
<gene>
    <name evidence="1" type="ORF">DEF21_08305</name>
    <name evidence="2" type="ORF">DHR80_19605</name>
</gene>
<dbReference type="Proteomes" id="UP000264179">
    <property type="component" value="Unassembled WGS sequence"/>
</dbReference>
<dbReference type="Proteomes" id="UP000264753">
    <property type="component" value="Unassembled WGS sequence"/>
</dbReference>
<evidence type="ECO:0000313" key="3">
    <source>
        <dbReference type="Proteomes" id="UP000264179"/>
    </source>
</evidence>
<dbReference type="EMBL" id="DPOP01000152">
    <property type="protein sequence ID" value="HCW69362.1"/>
    <property type="molecule type" value="Genomic_DNA"/>
</dbReference>
<organism evidence="1 4">
    <name type="scientific">Thalassospira lucentensis</name>
    <dbReference type="NCBI Taxonomy" id="168935"/>
    <lineage>
        <taxon>Bacteria</taxon>
        <taxon>Pseudomonadati</taxon>
        <taxon>Pseudomonadota</taxon>
        <taxon>Alphaproteobacteria</taxon>
        <taxon>Rhodospirillales</taxon>
        <taxon>Thalassospiraceae</taxon>
        <taxon>Thalassospira</taxon>
    </lineage>
</organism>
<name>A0A358HRV7_9PROT</name>
<reference evidence="3 4" key="1">
    <citation type="journal article" date="2018" name="Nat. Biotechnol.">
        <title>A standardized bacterial taxonomy based on genome phylogeny substantially revises the tree of life.</title>
        <authorList>
            <person name="Parks D.H."/>
            <person name="Chuvochina M."/>
            <person name="Waite D.W."/>
            <person name="Rinke C."/>
            <person name="Skarshewski A."/>
            <person name="Chaumeil P.A."/>
            <person name="Hugenholtz P."/>
        </authorList>
    </citation>
    <scope>NUCLEOTIDE SEQUENCE [LARGE SCALE GENOMIC DNA]</scope>
    <source>
        <strain evidence="1">UBA8707</strain>
        <strain evidence="2">UBA9881</strain>
    </source>
</reference>
<sequence>MDLVARLITAQPELTPIQAGIVVAAEQNIARDSRTLARLLGLAHALVLRELNVLLQSDDVLELVKRDDRTLRTYYKPGKSAERHRDINLATEH</sequence>
<protein>
    <submittedName>
        <fullName evidence="1">Uncharacterized protein</fullName>
    </submittedName>
</protein>
<dbReference type="EMBL" id="DOOG01000068">
    <property type="protein sequence ID" value="HBU97890.1"/>
    <property type="molecule type" value="Genomic_DNA"/>
</dbReference>